<dbReference type="Pfam" id="PF03547">
    <property type="entry name" value="Mem_trans"/>
    <property type="match status" value="1"/>
</dbReference>
<feature type="transmembrane region" description="Helical" evidence="8">
    <location>
        <begin position="6"/>
        <end position="29"/>
    </location>
</feature>
<dbReference type="AlphaFoldDB" id="A0A0X8FAP7"/>
<keyword evidence="6 8" id="KW-1133">Transmembrane helix</keyword>
<dbReference type="GeneID" id="92903104"/>
<reference evidence="9 11" key="1">
    <citation type="journal article" date="2016" name="Genome Announc.">
        <title>Complete Genome Sequences of Aerococcus christensenii CCUG 28831T, Aerococcus sanguinicola CCUG 43001T, Aerococcus urinae CCUG 36881T, Aerococcus urinaeequi CCUG 28094T, Aerococcus urinaehominis CCUG 42038 BT, and Aerococcus viridans CCUG 4311T.</title>
        <authorList>
            <person name="Carkaci D."/>
            <person name="Dargis R."/>
            <person name="Nielsen X.C."/>
            <person name="Skovgaard O."/>
            <person name="Fuursted K."/>
            <person name="Christensen J.J."/>
        </authorList>
    </citation>
    <scope>NUCLEOTIDE SEQUENCE [LARGE SCALE GENOMIC DNA]</scope>
    <source>
        <strain evidence="9 11">CCUG43001</strain>
    </source>
</reference>
<feature type="transmembrane region" description="Helical" evidence="8">
    <location>
        <begin position="197"/>
        <end position="214"/>
    </location>
</feature>
<evidence type="ECO:0000256" key="7">
    <source>
        <dbReference type="ARBA" id="ARBA00023136"/>
    </source>
</evidence>
<dbReference type="PANTHER" id="PTHR36838:SF4">
    <property type="entry name" value="AUXIN EFFLUX CARRIER FAMILY PROTEIN"/>
    <property type="match status" value="1"/>
</dbReference>
<feature type="transmembrane region" description="Helical" evidence="8">
    <location>
        <begin position="255"/>
        <end position="275"/>
    </location>
</feature>
<dbReference type="Proteomes" id="UP000234239">
    <property type="component" value="Unassembled WGS sequence"/>
</dbReference>
<evidence type="ECO:0000313" key="12">
    <source>
        <dbReference type="Proteomes" id="UP000234239"/>
    </source>
</evidence>
<dbReference type="RefSeq" id="WP_067973134.1">
    <property type="nucleotide sequence ID" value="NZ_CAJHKM010000004.1"/>
</dbReference>
<gene>
    <name evidence="9" type="ORF">AWM72_03340</name>
    <name evidence="10" type="ORF">CYJ28_05740</name>
</gene>
<keyword evidence="5 8" id="KW-0812">Transmembrane</keyword>
<feature type="transmembrane region" description="Helical" evidence="8">
    <location>
        <begin position="128"/>
        <end position="153"/>
    </location>
</feature>
<feature type="transmembrane region" description="Helical" evidence="8">
    <location>
        <begin position="69"/>
        <end position="91"/>
    </location>
</feature>
<protein>
    <submittedName>
        <fullName evidence="9">AEC family malonate efflux carrier</fullName>
    </submittedName>
    <submittedName>
        <fullName evidence="10">AEC family transporter</fullName>
    </submittedName>
</protein>
<feature type="transmembrane region" description="Helical" evidence="8">
    <location>
        <begin position="226"/>
        <end position="249"/>
    </location>
</feature>
<keyword evidence="7 8" id="KW-0472">Membrane</keyword>
<dbReference type="Gene3D" id="1.20.1530.20">
    <property type="match status" value="2"/>
</dbReference>
<evidence type="ECO:0000256" key="6">
    <source>
        <dbReference type="ARBA" id="ARBA00022989"/>
    </source>
</evidence>
<dbReference type="EMBL" id="CP014160">
    <property type="protein sequence ID" value="AMB93858.1"/>
    <property type="molecule type" value="Genomic_DNA"/>
</dbReference>
<evidence type="ECO:0000256" key="5">
    <source>
        <dbReference type="ARBA" id="ARBA00022692"/>
    </source>
</evidence>
<organism evidence="9 11">
    <name type="scientific">Aerococcus sanguinicola</name>
    <dbReference type="NCBI Taxonomy" id="119206"/>
    <lineage>
        <taxon>Bacteria</taxon>
        <taxon>Bacillati</taxon>
        <taxon>Bacillota</taxon>
        <taxon>Bacilli</taxon>
        <taxon>Lactobacillales</taxon>
        <taxon>Aerococcaceae</taxon>
        <taxon>Aerococcus</taxon>
    </lineage>
</organism>
<comment type="subcellular location">
    <subcellularLocation>
        <location evidence="1">Cell membrane</location>
        <topology evidence="1">Multi-pass membrane protein</topology>
    </subcellularLocation>
</comment>
<evidence type="ECO:0000313" key="9">
    <source>
        <dbReference type="EMBL" id="AMB93858.1"/>
    </source>
</evidence>
<evidence type="ECO:0000256" key="8">
    <source>
        <dbReference type="SAM" id="Phobius"/>
    </source>
</evidence>
<evidence type="ECO:0000256" key="2">
    <source>
        <dbReference type="ARBA" id="ARBA00010145"/>
    </source>
</evidence>
<dbReference type="KEGG" id="asan:AWM72_03340"/>
<accession>A0A0X8FAP7</accession>
<evidence type="ECO:0000313" key="11">
    <source>
        <dbReference type="Proteomes" id="UP000069912"/>
    </source>
</evidence>
<name>A0A0X8FAP7_9LACT</name>
<evidence type="ECO:0000256" key="3">
    <source>
        <dbReference type="ARBA" id="ARBA00022448"/>
    </source>
</evidence>
<dbReference type="GO" id="GO:0055085">
    <property type="term" value="P:transmembrane transport"/>
    <property type="evidence" value="ECO:0007669"/>
    <property type="project" value="InterPro"/>
</dbReference>
<feature type="transmembrane region" description="Helical" evidence="8">
    <location>
        <begin position="287"/>
        <end position="306"/>
    </location>
</feature>
<sequence length="312" mass="34339">MTNFMIGFNAVMPVLLYILIGQLIHRIGWMSRKSLSEMNKALFAFFLPLNLFNNVYHMDLDKNFNPRTLAFVIIYAIAIFIVYALIIPIFQKRNDRRGVMLQGSIRSNAILFGLPLGTALLGKENLGMVSIALAIIVPVNNILSVIALSIYTDEDFSFKDLMHKIISNPMVIATASGIVVAALGLRLPQSVEVAFDNLSAMTSPLALTVMGGLFKFDKIKDADWSLYFTVINKLLVNPAIALSLAVIFGLRDDNIISVLIATAGPTAVSSYAQAVMAGGDEDLANQIVVFTTCFAMFTLVFWIWLLKSLALF</sequence>
<keyword evidence="3" id="KW-0813">Transport</keyword>
<feature type="transmembrane region" description="Helical" evidence="8">
    <location>
        <begin position="165"/>
        <end position="185"/>
    </location>
</feature>
<evidence type="ECO:0000313" key="10">
    <source>
        <dbReference type="EMBL" id="PKZ21409.1"/>
    </source>
</evidence>
<evidence type="ECO:0000256" key="1">
    <source>
        <dbReference type="ARBA" id="ARBA00004651"/>
    </source>
</evidence>
<dbReference type="PANTHER" id="PTHR36838">
    <property type="entry name" value="AUXIN EFFLUX CARRIER FAMILY PROTEIN"/>
    <property type="match status" value="1"/>
</dbReference>
<dbReference type="GO" id="GO:0005886">
    <property type="term" value="C:plasma membrane"/>
    <property type="evidence" value="ECO:0007669"/>
    <property type="project" value="UniProtKB-SubCell"/>
</dbReference>
<reference evidence="11" key="2">
    <citation type="submission" date="2016-01" db="EMBL/GenBank/DDBJ databases">
        <title>Six Aerococcus type strain genome sequencing and assembly using PacBio and Illumina Hiseq.</title>
        <authorList>
            <person name="Carkaci D."/>
            <person name="Dargis R."/>
            <person name="Nielsen X.C."/>
            <person name="Skovgaard O."/>
            <person name="Fuursted K."/>
            <person name="Christensen J.J."/>
        </authorList>
    </citation>
    <scope>NUCLEOTIDE SEQUENCE [LARGE SCALE GENOMIC DNA]</scope>
    <source>
        <strain evidence="11">CCUG43001</strain>
    </source>
</reference>
<dbReference type="InterPro" id="IPR004776">
    <property type="entry name" value="Mem_transp_PIN-like"/>
</dbReference>
<keyword evidence="11" id="KW-1185">Reference proteome</keyword>
<proteinExistence type="inferred from homology"/>
<dbReference type="EMBL" id="PKGY01000003">
    <property type="protein sequence ID" value="PKZ21409.1"/>
    <property type="molecule type" value="Genomic_DNA"/>
</dbReference>
<dbReference type="InterPro" id="IPR038770">
    <property type="entry name" value="Na+/solute_symporter_sf"/>
</dbReference>
<evidence type="ECO:0000256" key="4">
    <source>
        <dbReference type="ARBA" id="ARBA00022475"/>
    </source>
</evidence>
<keyword evidence="4" id="KW-1003">Cell membrane</keyword>
<comment type="similarity">
    <text evidence="2">Belongs to the auxin efflux carrier (TC 2.A.69) family.</text>
</comment>
<reference evidence="10 12" key="3">
    <citation type="submission" date="2017-12" db="EMBL/GenBank/DDBJ databases">
        <title>Phylogenetic diversity of female urinary microbiome.</title>
        <authorList>
            <person name="Thomas-White K."/>
            <person name="Wolfe A.J."/>
        </authorList>
    </citation>
    <scope>NUCLEOTIDE SEQUENCE [LARGE SCALE GENOMIC DNA]</scope>
    <source>
        <strain evidence="10 12">UMB0139</strain>
    </source>
</reference>
<feature type="transmembrane region" description="Helical" evidence="8">
    <location>
        <begin position="41"/>
        <end position="57"/>
    </location>
</feature>
<dbReference type="OrthoDB" id="9794315at2"/>
<dbReference type="Proteomes" id="UP000069912">
    <property type="component" value="Chromosome"/>
</dbReference>